<gene>
    <name evidence="2" type="ORF">HO173_013403</name>
</gene>
<feature type="compositionally biased region" description="Basic residues" evidence="1">
    <location>
        <begin position="167"/>
        <end position="177"/>
    </location>
</feature>
<name>A0A8H6CFA5_9LECA</name>
<protein>
    <submittedName>
        <fullName evidence="2">Uncharacterized protein</fullName>
    </submittedName>
</protein>
<comment type="caution">
    <text evidence="2">The sequence shown here is derived from an EMBL/GenBank/DDBJ whole genome shotgun (WGS) entry which is preliminary data.</text>
</comment>
<feature type="region of interest" description="Disordered" evidence="1">
    <location>
        <begin position="161"/>
        <end position="194"/>
    </location>
</feature>
<evidence type="ECO:0000313" key="3">
    <source>
        <dbReference type="Proteomes" id="UP000578531"/>
    </source>
</evidence>
<dbReference type="Proteomes" id="UP000578531">
    <property type="component" value="Unassembled WGS sequence"/>
</dbReference>
<evidence type="ECO:0000256" key="1">
    <source>
        <dbReference type="SAM" id="MobiDB-lite"/>
    </source>
</evidence>
<keyword evidence="3" id="KW-1185">Reference proteome</keyword>
<sequence length="194" mass="20701">MGRKSTLNVLSCLTYAATPFHHRILFPSQALRGHVRNVQVVHTCAISPSAYALFFSITINNGCGSILAIHATSTASFAPNQLSTLDKSGTPQSFNLGDLPCPPSSVILEPGKSFQPLFSWQNQWPDFADPSIVRDCKVMAGLDGWLDPPHALTLAIGGLGSPGKPGSPHHGRLRRVPAHAQATSWVPARTTMAA</sequence>
<evidence type="ECO:0000313" key="2">
    <source>
        <dbReference type="EMBL" id="KAF6222495.1"/>
    </source>
</evidence>
<reference evidence="2 3" key="1">
    <citation type="journal article" date="2020" name="Genomics">
        <title>Complete, high-quality genomes from long-read metagenomic sequencing of two wolf lichen thalli reveals enigmatic genome architecture.</title>
        <authorList>
            <person name="McKenzie S.K."/>
            <person name="Walston R.F."/>
            <person name="Allen J.L."/>
        </authorList>
    </citation>
    <scope>NUCLEOTIDE SEQUENCE [LARGE SCALE GENOMIC DNA]</scope>
    <source>
        <strain evidence="2">WasteWater2</strain>
    </source>
</reference>
<dbReference type="EMBL" id="JACCJC010000152">
    <property type="protein sequence ID" value="KAF6222495.1"/>
    <property type="molecule type" value="Genomic_DNA"/>
</dbReference>
<dbReference type="RefSeq" id="XP_037157880.1">
    <property type="nucleotide sequence ID" value="XM_037315223.1"/>
</dbReference>
<dbReference type="GeneID" id="59295027"/>
<proteinExistence type="predicted"/>
<accession>A0A8H6CFA5</accession>
<dbReference type="AlphaFoldDB" id="A0A8H6CFA5"/>
<organism evidence="2 3">
    <name type="scientific">Letharia columbiana</name>
    <dbReference type="NCBI Taxonomy" id="112416"/>
    <lineage>
        <taxon>Eukaryota</taxon>
        <taxon>Fungi</taxon>
        <taxon>Dikarya</taxon>
        <taxon>Ascomycota</taxon>
        <taxon>Pezizomycotina</taxon>
        <taxon>Lecanoromycetes</taxon>
        <taxon>OSLEUM clade</taxon>
        <taxon>Lecanoromycetidae</taxon>
        <taxon>Lecanorales</taxon>
        <taxon>Lecanorineae</taxon>
        <taxon>Parmeliaceae</taxon>
        <taxon>Letharia</taxon>
    </lineage>
</organism>